<dbReference type="RefSeq" id="XP_024577507.1">
    <property type="nucleotide sequence ID" value="XM_024726874.1"/>
</dbReference>
<organism evidence="1 2">
    <name type="scientific">Plasmopara halstedii</name>
    <name type="common">Downy mildew of sunflower</name>
    <dbReference type="NCBI Taxonomy" id="4781"/>
    <lineage>
        <taxon>Eukaryota</taxon>
        <taxon>Sar</taxon>
        <taxon>Stramenopiles</taxon>
        <taxon>Oomycota</taxon>
        <taxon>Peronosporomycetes</taxon>
        <taxon>Peronosporales</taxon>
        <taxon>Peronosporaceae</taxon>
        <taxon>Plasmopara</taxon>
    </lineage>
</organism>
<evidence type="ECO:0000313" key="2">
    <source>
        <dbReference type="Proteomes" id="UP000054928"/>
    </source>
</evidence>
<dbReference type="GeneID" id="36406358"/>
<accession>A0A0P1AJV6</accession>
<reference evidence="2" key="1">
    <citation type="submission" date="2014-09" db="EMBL/GenBank/DDBJ databases">
        <authorList>
            <person name="Sharma Rahul"/>
            <person name="Thines Marco"/>
        </authorList>
    </citation>
    <scope>NUCLEOTIDE SEQUENCE [LARGE SCALE GENOMIC DNA]</scope>
</reference>
<keyword evidence="2" id="KW-1185">Reference proteome</keyword>
<proteinExistence type="predicted"/>
<dbReference type="EMBL" id="CCYD01000524">
    <property type="protein sequence ID" value="CEG41138.1"/>
    <property type="molecule type" value="Genomic_DNA"/>
</dbReference>
<dbReference type="Proteomes" id="UP000054928">
    <property type="component" value="Unassembled WGS sequence"/>
</dbReference>
<dbReference type="AlphaFoldDB" id="A0A0P1AJV6"/>
<sequence length="68" mass="8035">MQEVVMALGNGIDGDSLLSFSLSLPYASPQRLRLFRFPRFRFFWFLDLRTCEILRCRNVPNSRSLPWP</sequence>
<protein>
    <submittedName>
        <fullName evidence="1">Uncharacterized protein</fullName>
    </submittedName>
</protein>
<evidence type="ECO:0000313" key="1">
    <source>
        <dbReference type="EMBL" id="CEG41138.1"/>
    </source>
</evidence>
<name>A0A0P1AJV6_PLAHL</name>